<proteinExistence type="predicted"/>
<comment type="caution">
    <text evidence="1">The sequence shown here is derived from an EMBL/GenBank/DDBJ whole genome shotgun (WGS) entry which is preliminary data.</text>
</comment>
<evidence type="ECO:0000313" key="2">
    <source>
        <dbReference type="Proteomes" id="UP000178841"/>
    </source>
</evidence>
<name>A0A1G2CVE2_9BACT</name>
<reference evidence="1 2" key="1">
    <citation type="journal article" date="2016" name="Nat. Commun.">
        <title>Thousands of microbial genomes shed light on interconnected biogeochemical processes in an aquifer system.</title>
        <authorList>
            <person name="Anantharaman K."/>
            <person name="Brown C.T."/>
            <person name="Hug L.A."/>
            <person name="Sharon I."/>
            <person name="Castelle C.J."/>
            <person name="Probst A.J."/>
            <person name="Thomas B.C."/>
            <person name="Singh A."/>
            <person name="Wilkins M.J."/>
            <person name="Karaoz U."/>
            <person name="Brodie E.L."/>
            <person name="Williams K.H."/>
            <person name="Hubbard S.S."/>
            <person name="Banfield J.F."/>
        </authorList>
    </citation>
    <scope>NUCLEOTIDE SEQUENCE [LARGE SCALE GENOMIC DNA]</scope>
</reference>
<sequence length="158" mass="18679">MREQWRVYYGVLLIMLRRAGRYCLRYLGELAKKIGRRLVTWGEDSGHRFSIELFHRCYLADAEFHVGMDIYRGPMYATFSTGEELIFKLNWIALKKEYWEWSGAFDFIIKNPGKPAELPSGDVWFMFEGGYAVLFIGKPRGRLEFNNSVETPRVYSYF</sequence>
<dbReference type="Proteomes" id="UP000178841">
    <property type="component" value="Unassembled WGS sequence"/>
</dbReference>
<organism evidence="1 2">
    <name type="scientific">Candidatus Lloydbacteria bacterium RIFCSPHIGHO2_01_FULL_41_20</name>
    <dbReference type="NCBI Taxonomy" id="1798657"/>
    <lineage>
        <taxon>Bacteria</taxon>
        <taxon>Candidatus Lloydiibacteriota</taxon>
    </lineage>
</organism>
<dbReference type="EMBL" id="MHLH01000003">
    <property type="protein sequence ID" value="OGZ04631.1"/>
    <property type="molecule type" value="Genomic_DNA"/>
</dbReference>
<dbReference type="STRING" id="1798657.A2648_00850"/>
<evidence type="ECO:0000313" key="1">
    <source>
        <dbReference type="EMBL" id="OGZ04631.1"/>
    </source>
</evidence>
<protein>
    <submittedName>
        <fullName evidence="1">Uncharacterized protein</fullName>
    </submittedName>
</protein>
<accession>A0A1G2CVE2</accession>
<dbReference type="AlphaFoldDB" id="A0A1G2CVE2"/>
<gene>
    <name evidence="1" type="ORF">A2648_00850</name>
</gene>